<dbReference type="EMBL" id="JACHCC010000011">
    <property type="protein sequence ID" value="MBB6501971.1"/>
    <property type="molecule type" value="Genomic_DNA"/>
</dbReference>
<proteinExistence type="predicted"/>
<sequence length="149" mass="16915">MIKKLTILLSLMLFTSVLAFSQDNTAYRETLKKMMAANGSAATYSALINQMVTAFKAQKPEVKEEVWEEFRKTFTKSASEDLLDILLPIYQKHLSLDDLKSIIVFYQSPTGKKLAEKTPFIAQESMQAGMEWGKKLGEEFAKKLTEEGY</sequence>
<feature type="chain" id="PRO_5031481452" description="DUF2059 domain-containing protein" evidence="1">
    <location>
        <begin position="20"/>
        <end position="149"/>
    </location>
</feature>
<reference evidence="3 4" key="1">
    <citation type="submission" date="2020-08" db="EMBL/GenBank/DDBJ databases">
        <title>Genomic Encyclopedia of Type Strains, Phase IV (KMG-V): Genome sequencing to study the core and pangenomes of soil and plant-associated prokaryotes.</title>
        <authorList>
            <person name="Whitman W."/>
        </authorList>
    </citation>
    <scope>NUCLEOTIDE SEQUENCE [LARGE SCALE GENOMIC DNA]</scope>
    <source>
        <strain evidence="3 4">M2T3</strain>
    </source>
</reference>
<comment type="caution">
    <text evidence="3">The sequence shown here is derived from an EMBL/GenBank/DDBJ whole genome shotgun (WGS) entry which is preliminary data.</text>
</comment>
<gene>
    <name evidence="3" type="ORF">HDF25_004148</name>
</gene>
<dbReference type="RefSeq" id="WP_184628198.1">
    <property type="nucleotide sequence ID" value="NZ_JACHCC010000011.1"/>
</dbReference>
<keyword evidence="1" id="KW-0732">Signal</keyword>
<evidence type="ECO:0000313" key="4">
    <source>
        <dbReference type="Proteomes" id="UP000521017"/>
    </source>
</evidence>
<evidence type="ECO:0000313" key="3">
    <source>
        <dbReference type="EMBL" id="MBB6501971.1"/>
    </source>
</evidence>
<organism evidence="3 4">
    <name type="scientific">Pedobacter cryoconitis</name>
    <dbReference type="NCBI Taxonomy" id="188932"/>
    <lineage>
        <taxon>Bacteria</taxon>
        <taxon>Pseudomonadati</taxon>
        <taxon>Bacteroidota</taxon>
        <taxon>Sphingobacteriia</taxon>
        <taxon>Sphingobacteriales</taxon>
        <taxon>Sphingobacteriaceae</taxon>
        <taxon>Pedobacter</taxon>
    </lineage>
</organism>
<dbReference type="Proteomes" id="UP000521017">
    <property type="component" value="Unassembled WGS sequence"/>
</dbReference>
<protein>
    <recommendedName>
        <fullName evidence="2">DUF2059 domain-containing protein</fullName>
    </recommendedName>
</protein>
<dbReference type="Pfam" id="PF09832">
    <property type="entry name" value="DUF2059"/>
    <property type="match status" value="1"/>
</dbReference>
<dbReference type="AlphaFoldDB" id="A0A7X0J923"/>
<evidence type="ECO:0000256" key="1">
    <source>
        <dbReference type="SAM" id="SignalP"/>
    </source>
</evidence>
<evidence type="ECO:0000259" key="2">
    <source>
        <dbReference type="Pfam" id="PF09832"/>
    </source>
</evidence>
<accession>A0A7X0J923</accession>
<dbReference type="InterPro" id="IPR018637">
    <property type="entry name" value="DUF2059"/>
</dbReference>
<feature type="domain" description="DUF2059" evidence="2">
    <location>
        <begin position="80"/>
        <end position="138"/>
    </location>
</feature>
<name>A0A7X0J923_9SPHI</name>
<feature type="signal peptide" evidence="1">
    <location>
        <begin position="1"/>
        <end position="19"/>
    </location>
</feature>